<evidence type="ECO:0000313" key="4">
    <source>
        <dbReference type="Proteomes" id="UP000294225"/>
    </source>
</evidence>
<dbReference type="Proteomes" id="UP000294225">
    <property type="component" value="Unassembled WGS sequence"/>
</dbReference>
<dbReference type="RefSeq" id="WP_131462593.1">
    <property type="nucleotide sequence ID" value="NZ_SJJY01000003.1"/>
</dbReference>
<sequence>MPGSDPIGAYCTFCRESASGASEIAPEQIVLRGRYFYVLVPLGQLIPGFLIIAPYSCDSGQGGARCLAELPDEAIAELGELKETVRAFFEHALGATAPIFYEQGRAGGGAQTDATGRFSHHAHLCCLPQPVAIDGWLEGRFTSTRLDGLGELAGKLRQFGAQPYVYLESTVRNGTEVRRRLFTGSDPAQRSELETLRLKDPISHLLGLPERANWRDWPARDDVAAVIATFEEHLAGRRAVAPGGGR</sequence>
<name>A0A4R0IW90_9ACTN</name>
<evidence type="ECO:0000313" key="1">
    <source>
        <dbReference type="EMBL" id="TCC23722.1"/>
    </source>
</evidence>
<comment type="caution">
    <text evidence="2">The sequence shown here is derived from an EMBL/GenBank/DDBJ whole genome shotgun (WGS) entry which is preliminary data.</text>
</comment>
<dbReference type="EMBL" id="SJJY01000003">
    <property type="protein sequence ID" value="TCC23722.1"/>
    <property type="molecule type" value="Genomic_DNA"/>
</dbReference>
<dbReference type="Proteomes" id="UP000292385">
    <property type="component" value="Unassembled WGS sequence"/>
</dbReference>
<evidence type="ECO:0008006" key="5">
    <source>
        <dbReference type="Google" id="ProtNLM"/>
    </source>
</evidence>
<dbReference type="Gene3D" id="3.30.428.10">
    <property type="entry name" value="HIT-like"/>
    <property type="match status" value="1"/>
</dbReference>
<evidence type="ECO:0000313" key="3">
    <source>
        <dbReference type="Proteomes" id="UP000292385"/>
    </source>
</evidence>
<dbReference type="AlphaFoldDB" id="A0A4R0IW90"/>
<gene>
    <name evidence="1" type="ORF">E0H58_18375</name>
    <name evidence="2" type="ORF">E0H92_17455</name>
</gene>
<organism evidence="2 4">
    <name type="scientific">Kribbella speibonae</name>
    <dbReference type="NCBI Taxonomy" id="1572660"/>
    <lineage>
        <taxon>Bacteria</taxon>
        <taxon>Bacillati</taxon>
        <taxon>Actinomycetota</taxon>
        <taxon>Actinomycetes</taxon>
        <taxon>Propionibacteriales</taxon>
        <taxon>Kribbellaceae</taxon>
        <taxon>Kribbella</taxon>
    </lineage>
</organism>
<dbReference type="SUPFAM" id="SSF54197">
    <property type="entry name" value="HIT-like"/>
    <property type="match status" value="1"/>
</dbReference>
<dbReference type="InterPro" id="IPR036265">
    <property type="entry name" value="HIT-like_sf"/>
</dbReference>
<dbReference type="EMBL" id="SJKC01000002">
    <property type="protein sequence ID" value="TCC38231.1"/>
    <property type="molecule type" value="Genomic_DNA"/>
</dbReference>
<evidence type="ECO:0000313" key="2">
    <source>
        <dbReference type="EMBL" id="TCC38231.1"/>
    </source>
</evidence>
<accession>A0A4R0IW90</accession>
<proteinExistence type="predicted"/>
<protein>
    <recommendedName>
        <fullName evidence="5">Cwf19-like C-terminal domain-containing protein</fullName>
    </recommendedName>
</protein>
<reference evidence="3 4" key="1">
    <citation type="submission" date="2019-02" db="EMBL/GenBank/DDBJ databases">
        <title>Kribbella capetownensis sp. nov. and Kribbella speibonae sp. nov., isolated from soil.</title>
        <authorList>
            <person name="Curtis S.M."/>
            <person name="Norton I."/>
            <person name="Everest G.J."/>
            <person name="Meyers P.R."/>
        </authorList>
    </citation>
    <scope>NUCLEOTIDE SEQUENCE [LARGE SCALE GENOMIC DNA]</scope>
    <source>
        <strain evidence="1 3">SK5</strain>
        <strain evidence="2 4">YM55</strain>
    </source>
</reference>
<keyword evidence="3" id="KW-1185">Reference proteome</keyword>